<dbReference type="AlphaFoldDB" id="V6KJT3"/>
<name>V6KJT3_STRRC</name>
<sequence>MPSPFSVDALVRNMEEARGRSIHLVELAEPEGGLRAACGLRVRTEQVTYVLYRRRPTQTGTEHTILHELCHEWFDHGTTLSRQEIEQYVPGDLYQGLLGRLGPGAVVQARARYDTPEEQEAELSASLIKRIARQRPSVGEDMVSLLEHSLSHPVAPPQRRGTR</sequence>
<dbReference type="RefSeq" id="WP_023547210.1">
    <property type="nucleotide sequence ID" value="NZ_CM002285.1"/>
</dbReference>
<evidence type="ECO:0000313" key="1">
    <source>
        <dbReference type="EMBL" id="EST31676.1"/>
    </source>
</evidence>
<dbReference type="HOGENOM" id="CLU_104213_1_0_11"/>
<gene>
    <name evidence="1" type="ORF">M878_16155</name>
</gene>
<evidence type="ECO:0000313" key="2">
    <source>
        <dbReference type="Proteomes" id="UP000017984"/>
    </source>
</evidence>
<dbReference type="EMBL" id="AWQX01000140">
    <property type="protein sequence ID" value="EST31676.1"/>
    <property type="molecule type" value="Genomic_DNA"/>
</dbReference>
<protein>
    <recommendedName>
        <fullName evidence="3">Toxin</fullName>
    </recommendedName>
</protein>
<evidence type="ECO:0008006" key="3">
    <source>
        <dbReference type="Google" id="ProtNLM"/>
    </source>
</evidence>
<dbReference type="PATRIC" id="fig|1352936.5.peg.3400"/>
<keyword evidence="2" id="KW-1185">Reference proteome</keyword>
<accession>V6KJT3</accession>
<dbReference type="STRING" id="1352936.M878_16155"/>
<reference evidence="1 2" key="1">
    <citation type="journal article" date="2014" name="Genome Announc.">
        <title>Draft Genome Sequence of Streptomyces roseochromogenes subsp. oscitans DS 12.976, Producer of the Aminocoumarin Antibiotic Clorobiocin.</title>
        <authorList>
            <person name="Ruckert C."/>
            <person name="Kalinowski J."/>
            <person name="Heide L."/>
            <person name="Apel A.K."/>
        </authorList>
    </citation>
    <scope>NUCLEOTIDE SEQUENCE [LARGE SCALE GENOMIC DNA]</scope>
    <source>
        <strain evidence="1 2">DS 12.976</strain>
    </source>
</reference>
<comment type="caution">
    <text evidence="1">The sequence shown here is derived from an EMBL/GenBank/DDBJ whole genome shotgun (WGS) entry which is preliminary data.</text>
</comment>
<organism evidence="1 2">
    <name type="scientific">Streptomyces roseochromogenus subsp. oscitans DS 12.976</name>
    <dbReference type="NCBI Taxonomy" id="1352936"/>
    <lineage>
        <taxon>Bacteria</taxon>
        <taxon>Bacillati</taxon>
        <taxon>Actinomycetota</taxon>
        <taxon>Actinomycetes</taxon>
        <taxon>Kitasatosporales</taxon>
        <taxon>Streptomycetaceae</taxon>
        <taxon>Streptomyces</taxon>
    </lineage>
</organism>
<proteinExistence type="predicted"/>
<dbReference type="Proteomes" id="UP000017984">
    <property type="component" value="Chromosome"/>
</dbReference>